<evidence type="ECO:0000313" key="1">
    <source>
        <dbReference type="EMBL" id="JAI08269.1"/>
    </source>
</evidence>
<organism evidence="1">
    <name type="scientific">Anguilla anguilla</name>
    <name type="common">European freshwater eel</name>
    <name type="synonym">Muraena anguilla</name>
    <dbReference type="NCBI Taxonomy" id="7936"/>
    <lineage>
        <taxon>Eukaryota</taxon>
        <taxon>Metazoa</taxon>
        <taxon>Chordata</taxon>
        <taxon>Craniata</taxon>
        <taxon>Vertebrata</taxon>
        <taxon>Euteleostomi</taxon>
        <taxon>Actinopterygii</taxon>
        <taxon>Neopterygii</taxon>
        <taxon>Teleostei</taxon>
        <taxon>Anguilliformes</taxon>
        <taxon>Anguillidae</taxon>
        <taxon>Anguilla</taxon>
    </lineage>
</organism>
<name>A0A0E9Y2G4_ANGAN</name>
<protein>
    <submittedName>
        <fullName evidence="1">Uncharacterized protein</fullName>
    </submittedName>
</protein>
<reference evidence="1" key="1">
    <citation type="submission" date="2014-11" db="EMBL/GenBank/DDBJ databases">
        <authorList>
            <person name="Amaro Gonzalez C."/>
        </authorList>
    </citation>
    <scope>NUCLEOTIDE SEQUENCE</scope>
</reference>
<accession>A0A0E9Y2G4</accession>
<reference evidence="1" key="2">
    <citation type="journal article" date="2015" name="Fish Shellfish Immunol.">
        <title>Early steps in the European eel (Anguilla anguilla)-Vibrio vulnificus interaction in the gills: Role of the RtxA13 toxin.</title>
        <authorList>
            <person name="Callol A."/>
            <person name="Pajuelo D."/>
            <person name="Ebbesson L."/>
            <person name="Teles M."/>
            <person name="MacKenzie S."/>
            <person name="Amaro C."/>
        </authorList>
    </citation>
    <scope>NUCLEOTIDE SEQUENCE</scope>
</reference>
<proteinExistence type="predicted"/>
<dbReference type="AlphaFoldDB" id="A0A0E9Y2G4"/>
<sequence length="64" mass="7485">MTLGAPKHSELPVVAASIFQVPVMHMCIHAHVYFKWFFKSHPQLSQAHNYFHFGKTYRICTCTY</sequence>
<dbReference type="EMBL" id="GBXM01000309">
    <property type="protein sequence ID" value="JAI08269.1"/>
    <property type="molecule type" value="Transcribed_RNA"/>
</dbReference>